<feature type="transmembrane region" description="Helical" evidence="6">
    <location>
        <begin position="390"/>
        <end position="409"/>
    </location>
</feature>
<dbReference type="Proteomes" id="UP000567179">
    <property type="component" value="Unassembled WGS sequence"/>
</dbReference>
<dbReference type="OrthoDB" id="1935484at2759"/>
<keyword evidence="4 6" id="KW-1133">Transmembrane helix</keyword>
<evidence type="ECO:0000256" key="5">
    <source>
        <dbReference type="ARBA" id="ARBA00023136"/>
    </source>
</evidence>
<evidence type="ECO:0000313" key="7">
    <source>
        <dbReference type="EMBL" id="KAF5326710.1"/>
    </source>
</evidence>
<reference evidence="7 8" key="1">
    <citation type="journal article" date="2020" name="ISME J.">
        <title>Uncovering the hidden diversity of litter-decomposition mechanisms in mushroom-forming fungi.</title>
        <authorList>
            <person name="Floudas D."/>
            <person name="Bentzer J."/>
            <person name="Ahren D."/>
            <person name="Johansson T."/>
            <person name="Persson P."/>
            <person name="Tunlid A."/>
        </authorList>
    </citation>
    <scope>NUCLEOTIDE SEQUENCE [LARGE SCALE GENOMIC DNA]</scope>
    <source>
        <strain evidence="7 8">CBS 101986</strain>
    </source>
</reference>
<dbReference type="PANTHER" id="PTHR43791:SF65">
    <property type="entry name" value="MAJOR FACILITATOR SUPERFAMILY (MFS) PROFILE DOMAIN-CONTAINING PROTEIN-RELATED"/>
    <property type="match status" value="1"/>
</dbReference>
<feature type="transmembrane region" description="Helical" evidence="6">
    <location>
        <begin position="444"/>
        <end position="460"/>
    </location>
</feature>
<organism evidence="7 8">
    <name type="scientific">Psilocybe cf. subviscida</name>
    <dbReference type="NCBI Taxonomy" id="2480587"/>
    <lineage>
        <taxon>Eukaryota</taxon>
        <taxon>Fungi</taxon>
        <taxon>Dikarya</taxon>
        <taxon>Basidiomycota</taxon>
        <taxon>Agaricomycotina</taxon>
        <taxon>Agaricomycetes</taxon>
        <taxon>Agaricomycetidae</taxon>
        <taxon>Agaricales</taxon>
        <taxon>Agaricineae</taxon>
        <taxon>Strophariaceae</taxon>
        <taxon>Psilocybe</taxon>
    </lineage>
</organism>
<dbReference type="Gene3D" id="1.20.1250.20">
    <property type="entry name" value="MFS general substrate transporter like domains"/>
    <property type="match status" value="1"/>
</dbReference>
<feature type="transmembrane region" description="Helical" evidence="6">
    <location>
        <begin position="210"/>
        <end position="228"/>
    </location>
</feature>
<dbReference type="EMBL" id="JAACJJ010000014">
    <property type="protein sequence ID" value="KAF5326710.1"/>
    <property type="molecule type" value="Genomic_DNA"/>
</dbReference>
<evidence type="ECO:0000256" key="3">
    <source>
        <dbReference type="ARBA" id="ARBA00022692"/>
    </source>
</evidence>
<gene>
    <name evidence="7" type="ORF">D9619_004276</name>
</gene>
<sequence length="573" mass="65352">MASPTALSSDSSSSSLHKGDKAASIDVRSVATNDLIDAEPEPFKLYNWLFRRHLYKPTDLDAIATRRSVYDDPHLAPHYWPNSDYENIHRFDPKVRWTVREERALVRKIDWKVMLWAAVSFSALNLDRNNLSQANTDNFLKDLHLTTNDFNWGNTIFRISFLCAELPSQLVSKRLGPDRWIPMQMCMWSIVTLGQFWLTGRSSFFACRALLGFIQGGFIPDLILYLSYFYTKHELPFRLALFWVSSNVCSIFASFLAVGVLKLRGHLGKAGWRWLFLVEGLITLVVGLATFFRMPPSPSQTKSWFRPKGWFTQREEFIATTRILRDDPTKGDMHNREALSPKRLWTAVCDYDLWPLYAIGLTFSIPASPPGTYLTLALRQLKFSTIQTNLLVIPSQIGSILSMMGLALLSEQVNERTGVSLLEQLWILPFLIALRTLPKNPEPWTFYGLSTVLLSFPYSHPVQVAWTSRNAGAVATRTVSASVYNMFVQASAVISSQIYRADDAPRYLRGNSYLIAIASFNIIILYPAAKAWYLYRNKQKAAKWDAMTSEGKSQYLATTTDVGNRRLDFRFVH</sequence>
<keyword evidence="8" id="KW-1185">Reference proteome</keyword>
<feature type="transmembrane region" description="Helical" evidence="6">
    <location>
        <begin position="354"/>
        <end position="378"/>
    </location>
</feature>
<dbReference type="Pfam" id="PF07690">
    <property type="entry name" value="MFS_1"/>
    <property type="match status" value="1"/>
</dbReference>
<dbReference type="InterPro" id="IPR036259">
    <property type="entry name" value="MFS_trans_sf"/>
</dbReference>
<evidence type="ECO:0000256" key="2">
    <source>
        <dbReference type="ARBA" id="ARBA00022448"/>
    </source>
</evidence>
<dbReference type="SUPFAM" id="SSF103473">
    <property type="entry name" value="MFS general substrate transporter"/>
    <property type="match status" value="1"/>
</dbReference>
<feature type="transmembrane region" description="Helical" evidence="6">
    <location>
        <begin position="513"/>
        <end position="535"/>
    </location>
</feature>
<dbReference type="GO" id="GO:0022857">
    <property type="term" value="F:transmembrane transporter activity"/>
    <property type="evidence" value="ECO:0007669"/>
    <property type="project" value="InterPro"/>
</dbReference>
<proteinExistence type="predicted"/>
<feature type="transmembrane region" description="Helical" evidence="6">
    <location>
        <begin position="240"/>
        <end position="261"/>
    </location>
</feature>
<protein>
    <recommendedName>
        <fullName evidence="9">Major facilitator superfamily (MFS) profile domain-containing protein</fullName>
    </recommendedName>
</protein>
<name>A0A8H5F7J2_9AGAR</name>
<dbReference type="PANTHER" id="PTHR43791">
    <property type="entry name" value="PERMEASE-RELATED"/>
    <property type="match status" value="1"/>
</dbReference>
<evidence type="ECO:0000256" key="4">
    <source>
        <dbReference type="ARBA" id="ARBA00022989"/>
    </source>
</evidence>
<dbReference type="FunFam" id="1.20.1250.20:FF:000106">
    <property type="entry name" value="MFS transporter, putative"/>
    <property type="match status" value="1"/>
</dbReference>
<keyword evidence="3 6" id="KW-0812">Transmembrane</keyword>
<evidence type="ECO:0008006" key="9">
    <source>
        <dbReference type="Google" id="ProtNLM"/>
    </source>
</evidence>
<keyword evidence="2" id="KW-0813">Transport</keyword>
<comment type="caution">
    <text evidence="7">The sequence shown here is derived from an EMBL/GenBank/DDBJ whole genome shotgun (WGS) entry which is preliminary data.</text>
</comment>
<feature type="transmembrane region" description="Helical" evidence="6">
    <location>
        <begin position="273"/>
        <end position="292"/>
    </location>
</feature>
<comment type="subcellular location">
    <subcellularLocation>
        <location evidence="1">Membrane</location>
        <topology evidence="1">Multi-pass membrane protein</topology>
    </subcellularLocation>
</comment>
<dbReference type="InterPro" id="IPR011701">
    <property type="entry name" value="MFS"/>
</dbReference>
<evidence type="ECO:0000256" key="1">
    <source>
        <dbReference type="ARBA" id="ARBA00004141"/>
    </source>
</evidence>
<feature type="transmembrane region" description="Helical" evidence="6">
    <location>
        <begin position="180"/>
        <end position="198"/>
    </location>
</feature>
<accession>A0A8H5F7J2</accession>
<dbReference type="AlphaFoldDB" id="A0A8H5F7J2"/>
<evidence type="ECO:0000256" key="6">
    <source>
        <dbReference type="SAM" id="Phobius"/>
    </source>
</evidence>
<evidence type="ECO:0000313" key="8">
    <source>
        <dbReference type="Proteomes" id="UP000567179"/>
    </source>
</evidence>
<keyword evidence="5 6" id="KW-0472">Membrane</keyword>
<dbReference type="GO" id="GO:0016020">
    <property type="term" value="C:membrane"/>
    <property type="evidence" value="ECO:0007669"/>
    <property type="project" value="UniProtKB-SubCell"/>
</dbReference>